<dbReference type="STRING" id="366602.Caul_4821"/>
<dbReference type="HOGENOM" id="CLU_2449198_0_0_5"/>
<accession>B0T457</accession>
<dbReference type="AlphaFoldDB" id="B0T457"/>
<dbReference type="EMBL" id="CP000927">
    <property type="protein sequence ID" value="ABZ73941.1"/>
    <property type="molecule type" value="Genomic_DNA"/>
</dbReference>
<sequence>MKAVRKFSISAAEPLEAKLDRESVVAEVDLGQARTVDSPARSLQRRLDAAYVAETPHEDTKWSVRRRAAFILGAGALGWAVVLAAILIL</sequence>
<proteinExistence type="predicted"/>
<feature type="transmembrane region" description="Helical" evidence="1">
    <location>
        <begin position="68"/>
        <end position="88"/>
    </location>
</feature>
<name>B0T457_CAUSK</name>
<dbReference type="KEGG" id="cak:Caul_4821"/>
<protein>
    <submittedName>
        <fullName evidence="2">Uncharacterized protein</fullName>
    </submittedName>
</protein>
<gene>
    <name evidence="2" type="ordered locus">Caul_4821</name>
</gene>
<evidence type="ECO:0000256" key="1">
    <source>
        <dbReference type="SAM" id="Phobius"/>
    </source>
</evidence>
<evidence type="ECO:0000313" key="2">
    <source>
        <dbReference type="EMBL" id="ABZ73941.1"/>
    </source>
</evidence>
<organism evidence="2">
    <name type="scientific">Caulobacter sp. (strain K31)</name>
    <dbReference type="NCBI Taxonomy" id="366602"/>
    <lineage>
        <taxon>Bacteria</taxon>
        <taxon>Pseudomonadati</taxon>
        <taxon>Pseudomonadota</taxon>
        <taxon>Alphaproteobacteria</taxon>
        <taxon>Caulobacterales</taxon>
        <taxon>Caulobacteraceae</taxon>
        <taxon>Caulobacter</taxon>
    </lineage>
</organism>
<keyword evidence="1" id="KW-1133">Transmembrane helix</keyword>
<keyword evidence="1" id="KW-0812">Transmembrane</keyword>
<keyword evidence="1" id="KW-0472">Membrane</keyword>
<reference evidence="2" key="1">
    <citation type="submission" date="2008-01" db="EMBL/GenBank/DDBJ databases">
        <title>Complete sequence of chromosome of Caulobacter sp. K31.</title>
        <authorList>
            <consortium name="US DOE Joint Genome Institute"/>
            <person name="Copeland A."/>
            <person name="Lucas S."/>
            <person name="Lapidus A."/>
            <person name="Barry K."/>
            <person name="Glavina del Rio T."/>
            <person name="Dalin E."/>
            <person name="Tice H."/>
            <person name="Pitluck S."/>
            <person name="Bruce D."/>
            <person name="Goodwin L."/>
            <person name="Thompson L.S."/>
            <person name="Brettin T."/>
            <person name="Detter J.C."/>
            <person name="Han C."/>
            <person name="Schmutz J."/>
            <person name="Larimer F."/>
            <person name="Land M."/>
            <person name="Hauser L."/>
            <person name="Kyrpides N."/>
            <person name="Kim E."/>
            <person name="Stephens C."/>
            <person name="Richardson P."/>
        </authorList>
    </citation>
    <scope>NUCLEOTIDE SEQUENCE [LARGE SCALE GENOMIC DNA]</scope>
    <source>
        <strain evidence="2">K31</strain>
    </source>
</reference>